<dbReference type="Proteomes" id="UP001597512">
    <property type="component" value="Unassembled WGS sequence"/>
</dbReference>
<dbReference type="EMBL" id="JBHUOM010000019">
    <property type="protein sequence ID" value="MFD2935833.1"/>
    <property type="molecule type" value="Genomic_DNA"/>
</dbReference>
<proteinExistence type="predicted"/>
<evidence type="ECO:0008006" key="3">
    <source>
        <dbReference type="Google" id="ProtNLM"/>
    </source>
</evidence>
<sequence length="76" mass="8653">MTKTYSGKRVEVKRAVAEGNLVVLHCFQQWSMVDGLGLEDWAGIDTFRFDDTAKIVEHWNVLQLIPLISTNVNSIF</sequence>
<dbReference type="InterPro" id="IPR032710">
    <property type="entry name" value="NTF2-like_dom_sf"/>
</dbReference>
<dbReference type="RefSeq" id="WP_381504078.1">
    <property type="nucleotide sequence ID" value="NZ_JBHUOM010000019.1"/>
</dbReference>
<dbReference type="Gene3D" id="3.10.450.50">
    <property type="match status" value="1"/>
</dbReference>
<evidence type="ECO:0000313" key="2">
    <source>
        <dbReference type="Proteomes" id="UP001597512"/>
    </source>
</evidence>
<organism evidence="1 2">
    <name type="scientific">Spirosoma flavum</name>
    <dbReference type="NCBI Taxonomy" id="2048557"/>
    <lineage>
        <taxon>Bacteria</taxon>
        <taxon>Pseudomonadati</taxon>
        <taxon>Bacteroidota</taxon>
        <taxon>Cytophagia</taxon>
        <taxon>Cytophagales</taxon>
        <taxon>Cytophagaceae</taxon>
        <taxon>Spirosoma</taxon>
    </lineage>
</organism>
<keyword evidence="2" id="KW-1185">Reference proteome</keyword>
<comment type="caution">
    <text evidence="1">The sequence shown here is derived from an EMBL/GenBank/DDBJ whole genome shotgun (WGS) entry which is preliminary data.</text>
</comment>
<protein>
    <recommendedName>
        <fullName evidence="3">SnoaL-like domain-containing protein</fullName>
    </recommendedName>
</protein>
<dbReference type="SUPFAM" id="SSF54427">
    <property type="entry name" value="NTF2-like"/>
    <property type="match status" value="1"/>
</dbReference>
<evidence type="ECO:0000313" key="1">
    <source>
        <dbReference type="EMBL" id="MFD2935833.1"/>
    </source>
</evidence>
<name>A0ABW6AN51_9BACT</name>
<gene>
    <name evidence="1" type="ORF">ACFS25_18780</name>
</gene>
<accession>A0ABW6AN51</accession>
<reference evidence="2" key="1">
    <citation type="journal article" date="2019" name="Int. J. Syst. Evol. Microbiol.">
        <title>The Global Catalogue of Microorganisms (GCM) 10K type strain sequencing project: providing services to taxonomists for standard genome sequencing and annotation.</title>
        <authorList>
            <consortium name="The Broad Institute Genomics Platform"/>
            <consortium name="The Broad Institute Genome Sequencing Center for Infectious Disease"/>
            <person name="Wu L."/>
            <person name="Ma J."/>
        </authorList>
    </citation>
    <scope>NUCLEOTIDE SEQUENCE [LARGE SCALE GENOMIC DNA]</scope>
    <source>
        <strain evidence="2">KCTC 52490</strain>
    </source>
</reference>